<keyword evidence="1" id="KW-0812">Transmembrane</keyword>
<evidence type="ECO:0000313" key="2">
    <source>
        <dbReference type="EMBL" id="KLO15844.1"/>
    </source>
</evidence>
<dbReference type="EMBL" id="KQ085924">
    <property type="protein sequence ID" value="KLO15844.1"/>
    <property type="molecule type" value="Genomic_DNA"/>
</dbReference>
<protein>
    <submittedName>
        <fullName evidence="2">Uncharacterized protein</fullName>
    </submittedName>
</protein>
<accession>A0A0H2RVF4</accession>
<keyword evidence="1" id="KW-0472">Membrane</keyword>
<proteinExistence type="predicted"/>
<keyword evidence="3" id="KW-1185">Reference proteome</keyword>
<dbReference type="InParanoid" id="A0A0H2RVF4"/>
<feature type="transmembrane region" description="Helical" evidence="1">
    <location>
        <begin position="95"/>
        <end position="121"/>
    </location>
</feature>
<keyword evidence="1" id="KW-1133">Transmembrane helix</keyword>
<sequence>MPCFSCAIFSRNSETAFQTAYYADAVLLAKPRSLSNLAVLSYSQLHDVLESFTKSARVALHHYASIHHAFAPSLYCVDQYAPETKQAISSCLKSFLFRFFSFFVIRLRIYLLILISILLVFSRSFYSDAPSYIPSSLRYFCGSSIHLSSPHSQRCQSRADLILS</sequence>
<dbReference type="AlphaFoldDB" id="A0A0H2RVF4"/>
<evidence type="ECO:0000256" key="1">
    <source>
        <dbReference type="SAM" id="Phobius"/>
    </source>
</evidence>
<reference evidence="2 3" key="1">
    <citation type="submission" date="2015-04" db="EMBL/GenBank/DDBJ databases">
        <title>Complete genome sequence of Schizopora paradoxa KUC8140, a cosmopolitan wood degrader in East Asia.</title>
        <authorList>
            <consortium name="DOE Joint Genome Institute"/>
            <person name="Min B."/>
            <person name="Park H."/>
            <person name="Jang Y."/>
            <person name="Kim J.-J."/>
            <person name="Kim K.H."/>
            <person name="Pangilinan J."/>
            <person name="Lipzen A."/>
            <person name="Riley R."/>
            <person name="Grigoriev I.V."/>
            <person name="Spatafora J.W."/>
            <person name="Choi I.-G."/>
        </authorList>
    </citation>
    <scope>NUCLEOTIDE SEQUENCE [LARGE SCALE GENOMIC DNA]</scope>
    <source>
        <strain evidence="2 3">KUC8140</strain>
    </source>
</reference>
<evidence type="ECO:0000313" key="3">
    <source>
        <dbReference type="Proteomes" id="UP000053477"/>
    </source>
</evidence>
<name>A0A0H2RVF4_9AGAM</name>
<dbReference type="Proteomes" id="UP000053477">
    <property type="component" value="Unassembled WGS sequence"/>
</dbReference>
<gene>
    <name evidence="2" type="ORF">SCHPADRAFT_245500</name>
</gene>
<organism evidence="2 3">
    <name type="scientific">Schizopora paradoxa</name>
    <dbReference type="NCBI Taxonomy" id="27342"/>
    <lineage>
        <taxon>Eukaryota</taxon>
        <taxon>Fungi</taxon>
        <taxon>Dikarya</taxon>
        <taxon>Basidiomycota</taxon>
        <taxon>Agaricomycotina</taxon>
        <taxon>Agaricomycetes</taxon>
        <taxon>Hymenochaetales</taxon>
        <taxon>Schizoporaceae</taxon>
        <taxon>Schizopora</taxon>
    </lineage>
</organism>